<gene>
    <name evidence="2" type="ORF">LshimejAT787_0311900</name>
</gene>
<keyword evidence="3" id="KW-1185">Reference proteome</keyword>
<organism evidence="2 3">
    <name type="scientific">Lyophyllum shimeji</name>
    <name type="common">Hon-shimeji</name>
    <name type="synonym">Tricholoma shimeji</name>
    <dbReference type="NCBI Taxonomy" id="47721"/>
    <lineage>
        <taxon>Eukaryota</taxon>
        <taxon>Fungi</taxon>
        <taxon>Dikarya</taxon>
        <taxon>Basidiomycota</taxon>
        <taxon>Agaricomycotina</taxon>
        <taxon>Agaricomycetes</taxon>
        <taxon>Agaricomycetidae</taxon>
        <taxon>Agaricales</taxon>
        <taxon>Tricholomatineae</taxon>
        <taxon>Lyophyllaceae</taxon>
        <taxon>Lyophyllum</taxon>
    </lineage>
</organism>
<accession>A0A9P3PK22</accession>
<dbReference type="AlphaFoldDB" id="A0A9P3PK22"/>
<dbReference type="OrthoDB" id="3177611at2759"/>
<feature type="region of interest" description="Disordered" evidence="1">
    <location>
        <begin position="60"/>
        <end position="88"/>
    </location>
</feature>
<evidence type="ECO:0000313" key="2">
    <source>
        <dbReference type="EMBL" id="GLB36903.1"/>
    </source>
</evidence>
<dbReference type="EMBL" id="BRPK01000003">
    <property type="protein sequence ID" value="GLB36903.1"/>
    <property type="molecule type" value="Genomic_DNA"/>
</dbReference>
<name>A0A9P3PK22_LYOSH</name>
<protein>
    <submittedName>
        <fullName evidence="2">Uncharacterized protein</fullName>
    </submittedName>
</protein>
<dbReference type="Proteomes" id="UP001063166">
    <property type="component" value="Unassembled WGS sequence"/>
</dbReference>
<reference evidence="2" key="1">
    <citation type="submission" date="2022-07" db="EMBL/GenBank/DDBJ databases">
        <title>The genome of Lyophyllum shimeji provides insight into the initial evolution of ectomycorrhizal fungal genome.</title>
        <authorList>
            <person name="Kobayashi Y."/>
            <person name="Shibata T."/>
            <person name="Hirakawa H."/>
            <person name="Shigenobu S."/>
            <person name="Nishiyama T."/>
            <person name="Yamada A."/>
            <person name="Hasebe M."/>
            <person name="Kawaguchi M."/>
        </authorList>
    </citation>
    <scope>NUCLEOTIDE SEQUENCE</scope>
    <source>
        <strain evidence="2">AT787</strain>
    </source>
</reference>
<evidence type="ECO:0000313" key="3">
    <source>
        <dbReference type="Proteomes" id="UP001063166"/>
    </source>
</evidence>
<sequence>MLSSKAAGRLISFSRNGRYLAASSRISVGRKLSSVNTRACRSFQEASKPSWLFMAPSRTYTTHATPPSETQPPPSETQPNPESQPDPEAGQWIAILENTTSAPWLFTLSPDPEQRLRIAYALLFQIVLYLTRPTEAEQFIVAFGTAPASSDSEIGRARKAVGTIIQAAVHQMSSVPSDAPVRAAHGDVFDIFGALHAIRDMYAAEDLSALKTWSEFWARAQPVILELGMKLDEKGFGLTEEDWNEMTAREEKAEKGKTE</sequence>
<evidence type="ECO:0000256" key="1">
    <source>
        <dbReference type="SAM" id="MobiDB-lite"/>
    </source>
</evidence>
<proteinExistence type="predicted"/>
<comment type="caution">
    <text evidence="2">The sequence shown here is derived from an EMBL/GenBank/DDBJ whole genome shotgun (WGS) entry which is preliminary data.</text>
</comment>